<evidence type="ECO:0000313" key="1">
    <source>
        <dbReference type="EMBL" id="KAL3832936.1"/>
    </source>
</evidence>
<accession>A0ABD3T8L3</accession>
<organism evidence="1 2">
    <name type="scientific">Penstemon smallii</name>
    <dbReference type="NCBI Taxonomy" id="265156"/>
    <lineage>
        <taxon>Eukaryota</taxon>
        <taxon>Viridiplantae</taxon>
        <taxon>Streptophyta</taxon>
        <taxon>Embryophyta</taxon>
        <taxon>Tracheophyta</taxon>
        <taxon>Spermatophyta</taxon>
        <taxon>Magnoliopsida</taxon>
        <taxon>eudicotyledons</taxon>
        <taxon>Gunneridae</taxon>
        <taxon>Pentapetalae</taxon>
        <taxon>asterids</taxon>
        <taxon>lamiids</taxon>
        <taxon>Lamiales</taxon>
        <taxon>Plantaginaceae</taxon>
        <taxon>Cheloneae</taxon>
        <taxon>Penstemon</taxon>
    </lineage>
</organism>
<proteinExistence type="predicted"/>
<dbReference type="AlphaFoldDB" id="A0ABD3T8L3"/>
<sequence length="237" mass="26589">MKTTIIDSLFTLKRKIHEKITNEDKRNFTNFSHEYNPHPIKSSARLPSILLSEKTSSPRTENYKQIELCVCVRLSLTISNFDNFRGFDHRILLGYRLTTDGLIVVAANRSPHRHLNPVRPTFFRQPEHRFTALLNGGAYATAAGSAVVSFFRSRLILAESNLLSGENLVHELDLKDLSPEVATEEVEEAAVVLKHFWHKLLAEEFPATPHLTQSVIASEGVGWGRGGGGGFEDVRGR</sequence>
<evidence type="ECO:0000313" key="2">
    <source>
        <dbReference type="Proteomes" id="UP001634393"/>
    </source>
</evidence>
<comment type="caution">
    <text evidence="1">The sequence shown here is derived from an EMBL/GenBank/DDBJ whole genome shotgun (WGS) entry which is preliminary data.</text>
</comment>
<dbReference type="Proteomes" id="UP001634393">
    <property type="component" value="Unassembled WGS sequence"/>
</dbReference>
<reference evidence="1 2" key="1">
    <citation type="submission" date="2024-12" db="EMBL/GenBank/DDBJ databases">
        <title>The unique morphological basis and parallel evolutionary history of personate flowers in Penstemon.</title>
        <authorList>
            <person name="Depatie T.H."/>
            <person name="Wessinger C.A."/>
        </authorList>
    </citation>
    <scope>NUCLEOTIDE SEQUENCE [LARGE SCALE GENOMIC DNA]</scope>
    <source>
        <strain evidence="1">WTNN_2</strain>
        <tissue evidence="1">Leaf</tissue>
    </source>
</reference>
<dbReference type="EMBL" id="JBJXBP010000004">
    <property type="protein sequence ID" value="KAL3832936.1"/>
    <property type="molecule type" value="Genomic_DNA"/>
</dbReference>
<name>A0ABD3T8L3_9LAMI</name>
<keyword evidence="2" id="KW-1185">Reference proteome</keyword>
<protein>
    <submittedName>
        <fullName evidence="1">Uncharacterized protein</fullName>
    </submittedName>
</protein>
<gene>
    <name evidence="1" type="ORF">ACJIZ3_007672</name>
</gene>